<dbReference type="STRING" id="1715691.TA5113_02901"/>
<keyword evidence="8" id="KW-0299">Galactose metabolism</keyword>
<dbReference type="PRINTS" id="PR01713">
    <property type="entry name" value="NUCEPIMERASE"/>
</dbReference>
<evidence type="ECO:0000256" key="7">
    <source>
        <dbReference type="ARBA" id="ARBA00023027"/>
    </source>
</evidence>
<dbReference type="SUPFAM" id="SSF51735">
    <property type="entry name" value="NAD(P)-binding Rossmann-fold domains"/>
    <property type="match status" value="1"/>
</dbReference>
<dbReference type="Gene3D" id="3.40.50.720">
    <property type="entry name" value="NAD(P)-binding Rossmann-like Domain"/>
    <property type="match status" value="1"/>
</dbReference>
<evidence type="ECO:0000256" key="1">
    <source>
        <dbReference type="ARBA" id="ARBA00000083"/>
    </source>
</evidence>
<dbReference type="EMBL" id="CYUE01000021">
    <property type="protein sequence ID" value="CUK27256.1"/>
    <property type="molecule type" value="Genomic_DNA"/>
</dbReference>
<dbReference type="Proteomes" id="UP000051184">
    <property type="component" value="Unassembled WGS sequence"/>
</dbReference>
<keyword evidence="10" id="KW-0119">Carbohydrate metabolism</keyword>
<evidence type="ECO:0000256" key="8">
    <source>
        <dbReference type="ARBA" id="ARBA00023144"/>
    </source>
</evidence>
<keyword evidence="9 10" id="KW-0413">Isomerase</keyword>
<gene>
    <name evidence="12" type="primary">galE_2</name>
    <name evidence="12" type="ORF">TA5114_03084</name>
</gene>
<proteinExistence type="inferred from homology"/>
<comment type="subunit">
    <text evidence="10">Homodimer.</text>
</comment>
<organism evidence="12 13">
    <name type="scientific">Cognatishimia activa</name>
    <dbReference type="NCBI Taxonomy" id="1715691"/>
    <lineage>
        <taxon>Bacteria</taxon>
        <taxon>Pseudomonadati</taxon>
        <taxon>Pseudomonadota</taxon>
        <taxon>Alphaproteobacteria</taxon>
        <taxon>Rhodobacterales</taxon>
        <taxon>Paracoccaceae</taxon>
        <taxon>Cognatishimia</taxon>
    </lineage>
</organism>
<evidence type="ECO:0000256" key="2">
    <source>
        <dbReference type="ARBA" id="ARBA00001911"/>
    </source>
</evidence>
<sequence length="316" mass="34169">MALLAAGHEAVILDNFSNASPMVPERLETITGTKPIVIEGDVRDRALVSSVLEEHQIDAVIHFAAKKAVGESTQKPLMYFDHNISGFVSLTRAMEDQGVFKLVFSSSATVYGDPEQLPITESSARNHTNPYGFTKLVCEEMMEAMCAAEPRWSCGVLRYFNPVGADASGLIGEDPRDIPNNLMPYIAKVAAGDLPEIQVFGDDYDTPDGTGVRDYIHVSDLAKGHVLSLEALERDGKGHVVNLGTGQGVSVLEMINAYSAACGQSLPYKIVPRRAGDIATCYADPALAKDLLGFEADKTLEDMCNSSWAWLQNGKV</sequence>
<evidence type="ECO:0000313" key="12">
    <source>
        <dbReference type="EMBL" id="CUK27256.1"/>
    </source>
</evidence>
<dbReference type="Gene3D" id="3.90.25.10">
    <property type="entry name" value="UDP-galactose 4-epimerase, domain 1"/>
    <property type="match status" value="1"/>
</dbReference>
<comment type="pathway">
    <text evidence="3 10">Carbohydrate metabolism; galactose metabolism.</text>
</comment>
<dbReference type="CDD" id="cd05247">
    <property type="entry name" value="UDP_G4E_1_SDR_e"/>
    <property type="match status" value="1"/>
</dbReference>
<evidence type="ECO:0000259" key="11">
    <source>
        <dbReference type="Pfam" id="PF01370"/>
    </source>
</evidence>
<accession>A0A0N7MC54</accession>
<dbReference type="UniPathway" id="UPA00214"/>
<dbReference type="GO" id="GO:0006012">
    <property type="term" value="P:galactose metabolic process"/>
    <property type="evidence" value="ECO:0007669"/>
    <property type="project" value="UniProtKB-UniPathway"/>
</dbReference>
<dbReference type="RefSeq" id="WP_058316140.1">
    <property type="nucleotide sequence ID" value="NZ_CYUE01000021.1"/>
</dbReference>
<keyword evidence="7 10" id="KW-0520">NAD</keyword>
<dbReference type="InterPro" id="IPR036291">
    <property type="entry name" value="NAD(P)-bd_dom_sf"/>
</dbReference>
<dbReference type="OrthoDB" id="9801785at2"/>
<dbReference type="PANTHER" id="PTHR43725:SF47">
    <property type="entry name" value="UDP-GLUCOSE 4-EPIMERASE"/>
    <property type="match status" value="1"/>
</dbReference>
<keyword evidence="13" id="KW-1185">Reference proteome</keyword>
<evidence type="ECO:0000313" key="13">
    <source>
        <dbReference type="Proteomes" id="UP000051184"/>
    </source>
</evidence>
<dbReference type="Pfam" id="PF01370">
    <property type="entry name" value="Epimerase"/>
    <property type="match status" value="1"/>
</dbReference>
<protein>
    <recommendedName>
        <fullName evidence="6 10">UDP-glucose 4-epimerase</fullName>
        <ecNumber evidence="5 10">5.1.3.2</ecNumber>
    </recommendedName>
</protein>
<dbReference type="GO" id="GO:0005829">
    <property type="term" value="C:cytosol"/>
    <property type="evidence" value="ECO:0007669"/>
    <property type="project" value="TreeGrafter"/>
</dbReference>
<dbReference type="InterPro" id="IPR001509">
    <property type="entry name" value="Epimerase_deHydtase"/>
</dbReference>
<comment type="catalytic activity">
    <reaction evidence="1 10">
        <text>UDP-alpha-D-glucose = UDP-alpha-D-galactose</text>
        <dbReference type="Rhea" id="RHEA:22168"/>
        <dbReference type="ChEBI" id="CHEBI:58885"/>
        <dbReference type="ChEBI" id="CHEBI:66914"/>
        <dbReference type="EC" id="5.1.3.2"/>
    </reaction>
</comment>
<comment type="similarity">
    <text evidence="4 10">Belongs to the NAD(P)-dependent epimerase/dehydratase family.</text>
</comment>
<dbReference type="PANTHER" id="PTHR43725">
    <property type="entry name" value="UDP-GLUCOSE 4-EPIMERASE"/>
    <property type="match status" value="1"/>
</dbReference>
<evidence type="ECO:0000256" key="6">
    <source>
        <dbReference type="ARBA" id="ARBA00018569"/>
    </source>
</evidence>
<feature type="domain" description="NAD-dependent epimerase/dehydratase" evidence="11">
    <location>
        <begin position="2"/>
        <end position="244"/>
    </location>
</feature>
<comment type="cofactor">
    <cofactor evidence="2 10">
        <name>NAD(+)</name>
        <dbReference type="ChEBI" id="CHEBI:57540"/>
    </cofactor>
</comment>
<name>A0A0N7MC54_9RHOB</name>
<dbReference type="GO" id="GO:0003978">
    <property type="term" value="F:UDP-glucose 4-epimerase activity"/>
    <property type="evidence" value="ECO:0007669"/>
    <property type="project" value="UniProtKB-UniRule"/>
</dbReference>
<evidence type="ECO:0000256" key="10">
    <source>
        <dbReference type="RuleBase" id="RU366046"/>
    </source>
</evidence>
<evidence type="ECO:0000256" key="5">
    <source>
        <dbReference type="ARBA" id="ARBA00013189"/>
    </source>
</evidence>
<dbReference type="InterPro" id="IPR005886">
    <property type="entry name" value="UDP_G4E"/>
</dbReference>
<evidence type="ECO:0000256" key="4">
    <source>
        <dbReference type="ARBA" id="ARBA00007637"/>
    </source>
</evidence>
<reference evidence="13" key="1">
    <citation type="submission" date="2015-09" db="EMBL/GenBank/DDBJ databases">
        <authorList>
            <person name="Rodrigo-Torres Lidia"/>
            <person name="Arahal R.David."/>
        </authorList>
    </citation>
    <scope>NUCLEOTIDE SEQUENCE [LARGE SCALE GENOMIC DNA]</scope>
    <source>
        <strain evidence="13">CECT 5114</strain>
    </source>
</reference>
<evidence type="ECO:0000256" key="3">
    <source>
        <dbReference type="ARBA" id="ARBA00004947"/>
    </source>
</evidence>
<dbReference type="NCBIfam" id="TIGR01179">
    <property type="entry name" value="galE"/>
    <property type="match status" value="1"/>
</dbReference>
<dbReference type="AlphaFoldDB" id="A0A0N7MC54"/>
<evidence type="ECO:0000256" key="9">
    <source>
        <dbReference type="ARBA" id="ARBA00023235"/>
    </source>
</evidence>
<dbReference type="EC" id="5.1.3.2" evidence="5 10"/>